<evidence type="ECO:0000259" key="7">
    <source>
        <dbReference type="Pfam" id="PF00361"/>
    </source>
</evidence>
<dbReference type="GO" id="GO:0008137">
    <property type="term" value="F:NADH dehydrogenase (ubiquinone) activity"/>
    <property type="evidence" value="ECO:0007669"/>
    <property type="project" value="InterPro"/>
</dbReference>
<evidence type="ECO:0000256" key="5">
    <source>
        <dbReference type="HAMAP-Rule" id="MF_00445"/>
    </source>
</evidence>
<keyword evidence="9" id="KW-1185">Reference proteome</keyword>
<dbReference type="GO" id="GO:0048038">
    <property type="term" value="F:quinone binding"/>
    <property type="evidence" value="ECO:0007669"/>
    <property type="project" value="UniProtKB-KW"/>
</dbReference>
<comment type="caution">
    <text evidence="8">The sequence shown here is derived from an EMBL/GenBank/DDBJ whole genome shotgun (WGS) entry which is preliminary data.</text>
</comment>
<dbReference type="EC" id="7.1.1.-" evidence="5"/>
<dbReference type="EMBL" id="JADNYM010000017">
    <property type="protein sequence ID" value="MBG0740418.1"/>
    <property type="molecule type" value="Genomic_DNA"/>
</dbReference>
<proteinExistence type="inferred from homology"/>
<feature type="transmembrane region" description="Helical" evidence="5">
    <location>
        <begin position="111"/>
        <end position="129"/>
    </location>
</feature>
<feature type="transmembrane region" description="Helical" evidence="5">
    <location>
        <begin position="45"/>
        <end position="63"/>
    </location>
</feature>
<dbReference type="GO" id="GO:0042773">
    <property type="term" value="P:ATP synthesis coupled electron transport"/>
    <property type="evidence" value="ECO:0007669"/>
    <property type="project" value="InterPro"/>
</dbReference>
<feature type="transmembrane region" description="Helical" evidence="5">
    <location>
        <begin position="240"/>
        <end position="258"/>
    </location>
</feature>
<feature type="transmembrane region" description="Helical" evidence="5">
    <location>
        <begin position="83"/>
        <end position="104"/>
    </location>
</feature>
<evidence type="ECO:0000256" key="1">
    <source>
        <dbReference type="ARBA" id="ARBA00004127"/>
    </source>
</evidence>
<dbReference type="Proteomes" id="UP000655366">
    <property type="component" value="Unassembled WGS sequence"/>
</dbReference>
<sequence length="502" mass="52026">MNARPGGDAISLTALAPEIIVALAAVIILLLGSWLPRRRQHLSRWLALAAVFAALILSIIRIVQPAEVTAAATFTIDVSLGMTRIAVLTGTAVVLVLAGGRFGVHKRKSEFYVLLLLGALGTLVLAGASDLLVLGAGYLLASIPLYALVGFTKDSAGTEAMLKYYLMGALFGVLLLVGITVLFGAGGSTTYTDLSRALLGAPAGAAAVGLLAVAAGLLFKAGAVPAHFWVPDAIDGTTGPAAAFISTIPKIGALIALFRLSSLSGVPVAWPLMLALLAALTMTLGNLAAFFQSTVLRLLAYSTISQVGYLLMVTAAVGHSELALPSLLFYLLGYTITNLGAFAVVCAFPSLRTLKDYRGLFRTHRWLALSLIVCLLGLVGTPPTAVFVGKLTAFTAALDAGLGWLVVLALINSVASVFYYLRWIYRLFQPGRGQATAHDDGADVPGEGASGEGAATTNAVVLSGTLVAPRSARTAIVLGILSLLMGLFANPVLAFLQVNPFP</sequence>
<feature type="transmembrane region" description="Helical" evidence="5">
    <location>
        <begin position="135"/>
        <end position="152"/>
    </location>
</feature>
<feature type="transmembrane region" description="Helical" evidence="5">
    <location>
        <begin position="164"/>
        <end position="185"/>
    </location>
</feature>
<keyword evidence="2 5" id="KW-0812">Transmembrane</keyword>
<protein>
    <recommendedName>
        <fullName evidence="5">NADH-quinone oxidoreductase subunit N</fullName>
        <ecNumber evidence="5">7.1.1.-</ecNumber>
    </recommendedName>
    <alternativeName>
        <fullName evidence="5">NADH dehydrogenase I subunit N</fullName>
    </alternativeName>
    <alternativeName>
        <fullName evidence="5">NDH-1 subunit N</fullName>
    </alternativeName>
</protein>
<feature type="transmembrane region" description="Helical" evidence="5">
    <location>
        <begin position="329"/>
        <end position="354"/>
    </location>
</feature>
<evidence type="ECO:0000256" key="4">
    <source>
        <dbReference type="ARBA" id="ARBA00023136"/>
    </source>
</evidence>
<dbReference type="RefSeq" id="WP_196397355.1">
    <property type="nucleotide sequence ID" value="NZ_JADNYM010000017.1"/>
</dbReference>
<reference evidence="8 9" key="1">
    <citation type="submission" date="2020-11" db="EMBL/GenBank/DDBJ databases">
        <title>Arthrobacter antarcticus sp. nov., isolated from Antarctic Soil.</title>
        <authorList>
            <person name="Li J."/>
        </authorList>
    </citation>
    <scope>NUCLEOTIDE SEQUENCE [LARGE SCALE GENOMIC DNA]</scope>
    <source>
        <strain evidence="8 9">Z1-20</strain>
    </source>
</reference>
<comment type="similarity">
    <text evidence="5">Belongs to the complex I subunit 2 family.</text>
</comment>
<dbReference type="InterPro" id="IPR001750">
    <property type="entry name" value="ND/Mrp_TM"/>
</dbReference>
<dbReference type="GO" id="GO:0005886">
    <property type="term" value="C:plasma membrane"/>
    <property type="evidence" value="ECO:0007669"/>
    <property type="project" value="UniProtKB-SubCell"/>
</dbReference>
<dbReference type="InterPro" id="IPR010096">
    <property type="entry name" value="NADH-Q_OxRdtase_suN/2"/>
</dbReference>
<evidence type="ECO:0000256" key="2">
    <source>
        <dbReference type="ARBA" id="ARBA00022692"/>
    </source>
</evidence>
<feature type="transmembrane region" description="Helical" evidence="5">
    <location>
        <begin position="401"/>
        <end position="421"/>
    </location>
</feature>
<evidence type="ECO:0000256" key="3">
    <source>
        <dbReference type="ARBA" id="ARBA00022989"/>
    </source>
</evidence>
<keyword evidence="3 5" id="KW-1133">Transmembrane helix</keyword>
<keyword evidence="4 5" id="KW-0472">Membrane</keyword>
<keyword evidence="5" id="KW-1003">Cell membrane</keyword>
<dbReference type="GO" id="GO:0012505">
    <property type="term" value="C:endomembrane system"/>
    <property type="evidence" value="ECO:0007669"/>
    <property type="project" value="UniProtKB-SubCell"/>
</dbReference>
<feature type="transmembrane region" description="Helical" evidence="5">
    <location>
        <begin position="197"/>
        <end position="219"/>
    </location>
</feature>
<keyword evidence="5" id="KW-0874">Quinone</keyword>
<comment type="subunit">
    <text evidence="5">NDH-1 is composed of 14 different subunits. Subunits NuoA, H, J, K, L, M, N constitute the membrane sector of the complex.</text>
</comment>
<feature type="transmembrane region" description="Helical" evidence="5">
    <location>
        <begin position="12"/>
        <end position="33"/>
    </location>
</feature>
<dbReference type="HAMAP" id="MF_00445">
    <property type="entry name" value="NDH1_NuoN_1"/>
    <property type="match status" value="1"/>
</dbReference>
<gene>
    <name evidence="5" type="primary">nuoN</name>
    <name evidence="8" type="ORF">IV500_13605</name>
</gene>
<accession>A0A931CLF7</accession>
<feature type="transmembrane region" description="Helical" evidence="5">
    <location>
        <begin position="298"/>
        <end position="317"/>
    </location>
</feature>
<keyword evidence="5" id="KW-1278">Translocase</keyword>
<evidence type="ECO:0000256" key="6">
    <source>
        <dbReference type="RuleBase" id="RU000320"/>
    </source>
</evidence>
<comment type="catalytic activity">
    <reaction evidence="5">
        <text>a quinone + NADH + 5 H(+)(in) = a quinol + NAD(+) + 4 H(+)(out)</text>
        <dbReference type="Rhea" id="RHEA:57888"/>
        <dbReference type="ChEBI" id="CHEBI:15378"/>
        <dbReference type="ChEBI" id="CHEBI:24646"/>
        <dbReference type="ChEBI" id="CHEBI:57540"/>
        <dbReference type="ChEBI" id="CHEBI:57945"/>
        <dbReference type="ChEBI" id="CHEBI:132124"/>
    </reaction>
</comment>
<evidence type="ECO:0000313" key="8">
    <source>
        <dbReference type="EMBL" id="MBG0740418.1"/>
    </source>
</evidence>
<evidence type="ECO:0000313" key="9">
    <source>
        <dbReference type="Proteomes" id="UP000655366"/>
    </source>
</evidence>
<keyword evidence="5" id="KW-0813">Transport</keyword>
<comment type="function">
    <text evidence="5">NDH-1 shuttles electrons from NADH, via FMN and iron-sulfur (Fe-S) centers, to quinones in the respiratory chain. The immediate electron acceptor for the enzyme in this species is believed to be a menaquinone. Couples the redox reaction to proton translocation (for every two electrons transferred, four hydrogen ions are translocated across the cytoplasmic membrane), and thus conserves the redox energy in a proton gradient.</text>
</comment>
<feature type="domain" description="NADH:quinone oxidoreductase/Mrp antiporter transmembrane" evidence="7">
    <location>
        <begin position="128"/>
        <end position="414"/>
    </location>
</feature>
<name>A0A931CLF7_9MICC</name>
<feature type="transmembrane region" description="Helical" evidence="5">
    <location>
        <begin position="366"/>
        <end position="389"/>
    </location>
</feature>
<dbReference type="Pfam" id="PF00361">
    <property type="entry name" value="Proton_antipo_M"/>
    <property type="match status" value="1"/>
</dbReference>
<dbReference type="GO" id="GO:0050136">
    <property type="term" value="F:NADH dehydrogenase (quinone) (non-electrogenic) activity"/>
    <property type="evidence" value="ECO:0007669"/>
    <property type="project" value="UniProtKB-UniRule"/>
</dbReference>
<feature type="transmembrane region" description="Helical" evidence="5">
    <location>
        <begin position="270"/>
        <end position="291"/>
    </location>
</feature>
<organism evidence="8 9">
    <name type="scientific">Arthrobacter terrae</name>
    <dbReference type="NCBI Taxonomy" id="2935737"/>
    <lineage>
        <taxon>Bacteria</taxon>
        <taxon>Bacillati</taxon>
        <taxon>Actinomycetota</taxon>
        <taxon>Actinomycetes</taxon>
        <taxon>Micrococcales</taxon>
        <taxon>Micrococcaceae</taxon>
        <taxon>Arthrobacter</taxon>
    </lineage>
</organism>
<dbReference type="AlphaFoldDB" id="A0A931CLF7"/>
<feature type="transmembrane region" description="Helical" evidence="5">
    <location>
        <begin position="475"/>
        <end position="496"/>
    </location>
</feature>
<keyword evidence="5" id="KW-0520">NAD</keyword>
<comment type="subcellular location">
    <subcellularLocation>
        <location evidence="5">Cell membrane</location>
        <topology evidence="5">Multi-pass membrane protein</topology>
    </subcellularLocation>
    <subcellularLocation>
        <location evidence="1">Endomembrane system</location>
        <topology evidence="1">Multi-pass membrane protein</topology>
    </subcellularLocation>
    <subcellularLocation>
        <location evidence="6">Membrane</location>
        <topology evidence="6">Multi-pass membrane protein</topology>
    </subcellularLocation>
</comment>
<dbReference type="PANTHER" id="PTHR22773">
    <property type="entry name" value="NADH DEHYDROGENASE"/>
    <property type="match status" value="1"/>
</dbReference>